<sequence>MPRTFNIESLRGLGGYMPSEHVLKAFKLSLADCRLNP</sequence>
<name>A0A8B6M701_METTU</name>
<reference evidence="1 2" key="1">
    <citation type="submission" date="2019-05" db="EMBL/GenBank/DDBJ databases">
        <authorList>
            <person name="Farhan Ul Haque M."/>
        </authorList>
    </citation>
    <scope>NUCLEOTIDE SEQUENCE [LARGE SCALE GENOMIC DNA]</scope>
    <source>
        <strain evidence="1">2</strain>
    </source>
</reference>
<dbReference type="AlphaFoldDB" id="A0A8B6M701"/>
<dbReference type="EMBL" id="CABFMQ020000082">
    <property type="protein sequence ID" value="VTZ50528.1"/>
    <property type="molecule type" value="Genomic_DNA"/>
</dbReference>
<accession>A0A8B6M701</accession>
<gene>
    <name evidence="1" type="ORF">MPC4_250036</name>
</gene>
<evidence type="ECO:0000313" key="1">
    <source>
        <dbReference type="EMBL" id="VTZ50528.1"/>
    </source>
</evidence>
<protein>
    <submittedName>
        <fullName evidence="1">Uncharacterized protein</fullName>
    </submittedName>
</protein>
<organism evidence="1 2">
    <name type="scientific">Methylocella tundrae</name>
    <dbReference type="NCBI Taxonomy" id="227605"/>
    <lineage>
        <taxon>Bacteria</taxon>
        <taxon>Pseudomonadati</taxon>
        <taxon>Pseudomonadota</taxon>
        <taxon>Alphaproteobacteria</taxon>
        <taxon>Hyphomicrobiales</taxon>
        <taxon>Beijerinckiaceae</taxon>
        <taxon>Methylocella</taxon>
    </lineage>
</organism>
<comment type="caution">
    <text evidence="1">The sequence shown here is derived from an EMBL/GenBank/DDBJ whole genome shotgun (WGS) entry which is preliminary data.</text>
</comment>
<proteinExistence type="predicted"/>
<dbReference type="Proteomes" id="UP000485880">
    <property type="component" value="Unassembled WGS sequence"/>
</dbReference>
<evidence type="ECO:0000313" key="2">
    <source>
        <dbReference type="Proteomes" id="UP000485880"/>
    </source>
</evidence>
<keyword evidence="2" id="KW-1185">Reference proteome</keyword>